<feature type="domain" description="SH3b" evidence="1">
    <location>
        <begin position="599"/>
        <end position="669"/>
    </location>
</feature>
<evidence type="ECO:0000313" key="3">
    <source>
        <dbReference type="Proteomes" id="UP000275076"/>
    </source>
</evidence>
<sequence>MRLMVQIYWGSCSMGVAKPETYFKDAELEYNHIVRDVKTRLNERVAKEVIAFVNLQTDRAMSDVRANLYDRAEKLLQLDEAMPKNPDKEDIDHFVTRFFRLAAPGEISKELQQALNFENIETAYHDFIDGMAAGEYGEVFKRYKYPTAFFNGLCQAMLHHIPSLVDALQTYTDTLGNHAELIAAIRSEKQGQSFLKAGASVAGLAVGIPFLGAGLGKLMGNNAKEKLDESWSNVIKDWNAYVDRLDSFFDSLTRHYRLAMMTLYGGTIMRVNDQFRTGHLMIDDLDPLRRRYKLTLTAGERKETETWVKKTTHGIQTLVAYKQWQEAMKVAQDLFDIVKKQPVMARTALYDEKSTLYIAHLYYYLTYQEALLEEFKNGHYDHFYEKTKRLYEEMFLMVYTRNSGEMFSTSAALLFRFVKESLRRDKTDDLLVLADYFNQMSLRFQQQGGYPGEGSSKVIMQEETKPYDVVLAFLTDDLGFQIHLDTSKQRSKSAQKGQRLPRMSRKQWKKLIQIDEAIGPRDQFSAFLQANHVRSLLSPPSSATYQWISRHKKKVTAVVLGAVIGFGGYTYGEDIYQFGEEKISMLQSSDTEVSAGPETNTYMSITTEYANVRSDSSLNSSISFTVDQEDDLRYLEEEATDVEGRTWYLVEQTDGEEGWISGKIVQEISR</sequence>
<accession>A0A3R9P2P6</accession>
<name>A0A3R9P2P6_9BACI</name>
<proteinExistence type="predicted"/>
<gene>
    <name evidence="2" type="ORF">D7Z54_29445</name>
</gene>
<evidence type="ECO:0000259" key="1">
    <source>
        <dbReference type="PROSITE" id="PS51781"/>
    </source>
</evidence>
<dbReference type="AlphaFoldDB" id="A0A3R9P2P6"/>
<reference evidence="2 3" key="1">
    <citation type="submission" date="2018-10" db="EMBL/GenBank/DDBJ databases">
        <title>Draft genome sequence of Bacillus salarius IM0101, isolated from a hypersaline soil in Inner Mongolia, China.</title>
        <authorList>
            <person name="Yamprayoonswat W."/>
            <person name="Boonvisut S."/>
            <person name="Jumpathong W."/>
            <person name="Sittihan S."/>
            <person name="Ruangsuj P."/>
            <person name="Wanthongcharoen S."/>
            <person name="Thongpramul N."/>
            <person name="Pimmason S."/>
            <person name="Yu B."/>
            <person name="Yasawong M."/>
        </authorList>
    </citation>
    <scope>NUCLEOTIDE SEQUENCE [LARGE SCALE GENOMIC DNA]</scope>
    <source>
        <strain evidence="2 3">IM0101</strain>
    </source>
</reference>
<dbReference type="OrthoDB" id="2852535at2"/>
<keyword evidence="3" id="KW-1185">Reference proteome</keyword>
<evidence type="ECO:0000313" key="2">
    <source>
        <dbReference type="EMBL" id="RSL29759.1"/>
    </source>
</evidence>
<dbReference type="PROSITE" id="PS51781">
    <property type="entry name" value="SH3B"/>
    <property type="match status" value="1"/>
</dbReference>
<dbReference type="Proteomes" id="UP000275076">
    <property type="component" value="Unassembled WGS sequence"/>
</dbReference>
<dbReference type="InterPro" id="IPR003646">
    <property type="entry name" value="SH3-like_bac-type"/>
</dbReference>
<comment type="caution">
    <text evidence="2">The sequence shown here is derived from an EMBL/GenBank/DDBJ whole genome shotgun (WGS) entry which is preliminary data.</text>
</comment>
<dbReference type="Pfam" id="PF08239">
    <property type="entry name" value="SH3_3"/>
    <property type="match status" value="1"/>
</dbReference>
<protein>
    <recommendedName>
        <fullName evidence="1">SH3b domain-containing protein</fullName>
    </recommendedName>
</protein>
<dbReference type="Gene3D" id="2.30.30.40">
    <property type="entry name" value="SH3 Domains"/>
    <property type="match status" value="1"/>
</dbReference>
<dbReference type="EMBL" id="RBVX01000052">
    <property type="protein sequence ID" value="RSL29759.1"/>
    <property type="molecule type" value="Genomic_DNA"/>
</dbReference>
<organism evidence="2 3">
    <name type="scientific">Salibacterium salarium</name>
    <dbReference type="NCBI Taxonomy" id="284579"/>
    <lineage>
        <taxon>Bacteria</taxon>
        <taxon>Bacillati</taxon>
        <taxon>Bacillota</taxon>
        <taxon>Bacilli</taxon>
        <taxon>Bacillales</taxon>
        <taxon>Bacillaceae</taxon>
    </lineage>
</organism>
<dbReference type="SMART" id="SM00287">
    <property type="entry name" value="SH3b"/>
    <property type="match status" value="1"/>
</dbReference>